<dbReference type="Pfam" id="PF02458">
    <property type="entry name" value="Transferase"/>
    <property type="match status" value="1"/>
</dbReference>
<reference evidence="2" key="1">
    <citation type="submission" date="2022-02" db="EMBL/GenBank/DDBJ databases">
        <authorList>
            <person name="Henning P.M."/>
            <person name="McCubbin A.G."/>
            <person name="Shore J.S."/>
        </authorList>
    </citation>
    <scope>NUCLEOTIDE SEQUENCE</scope>
    <source>
        <strain evidence="2">F60SS</strain>
        <tissue evidence="2">Leaves</tissue>
    </source>
</reference>
<dbReference type="Proteomes" id="UP001141552">
    <property type="component" value="Unassembled WGS sequence"/>
</dbReference>
<gene>
    <name evidence="2" type="ORF">Tsubulata_022516</name>
</gene>
<name>A0A9Q0FUM8_9ROSI</name>
<accession>A0A9Q0FUM8</accession>
<organism evidence="2 3">
    <name type="scientific">Turnera subulata</name>
    <dbReference type="NCBI Taxonomy" id="218843"/>
    <lineage>
        <taxon>Eukaryota</taxon>
        <taxon>Viridiplantae</taxon>
        <taxon>Streptophyta</taxon>
        <taxon>Embryophyta</taxon>
        <taxon>Tracheophyta</taxon>
        <taxon>Spermatophyta</taxon>
        <taxon>Magnoliopsida</taxon>
        <taxon>eudicotyledons</taxon>
        <taxon>Gunneridae</taxon>
        <taxon>Pentapetalae</taxon>
        <taxon>rosids</taxon>
        <taxon>fabids</taxon>
        <taxon>Malpighiales</taxon>
        <taxon>Passifloraceae</taxon>
        <taxon>Turnera</taxon>
    </lineage>
</organism>
<dbReference type="InterPro" id="IPR050317">
    <property type="entry name" value="Plant_Fungal_Acyltransferase"/>
</dbReference>
<dbReference type="GO" id="GO:0016747">
    <property type="term" value="F:acyltransferase activity, transferring groups other than amino-acyl groups"/>
    <property type="evidence" value="ECO:0007669"/>
    <property type="project" value="TreeGrafter"/>
</dbReference>
<dbReference type="PANTHER" id="PTHR31642:SF158">
    <property type="entry name" value="N-BENZOYLTRANSFERASE PROTEIN, PUTATIVE-RELATED"/>
    <property type="match status" value="1"/>
</dbReference>
<keyword evidence="3" id="KW-1185">Reference proteome</keyword>
<protein>
    <submittedName>
        <fullName evidence="2">Uncharacterized protein</fullName>
    </submittedName>
</protein>
<evidence type="ECO:0000313" key="2">
    <source>
        <dbReference type="EMBL" id="KAJ4837926.1"/>
    </source>
</evidence>
<dbReference type="AlphaFoldDB" id="A0A9Q0FUM8"/>
<comment type="similarity">
    <text evidence="1">Belongs to the plant acyltransferase family.</text>
</comment>
<proteinExistence type="inferred from homology"/>
<dbReference type="EMBL" id="JAKUCV010003701">
    <property type="protein sequence ID" value="KAJ4837926.1"/>
    <property type="molecule type" value="Genomic_DNA"/>
</dbReference>
<reference evidence="2" key="2">
    <citation type="journal article" date="2023" name="Plants (Basel)">
        <title>Annotation of the Turnera subulata (Passifloraceae) Draft Genome Reveals the S-Locus Evolved after the Divergence of Turneroideae from Passifloroideae in a Stepwise Manner.</title>
        <authorList>
            <person name="Henning P.M."/>
            <person name="Roalson E.H."/>
            <person name="Mir W."/>
            <person name="McCubbin A.G."/>
            <person name="Shore J.S."/>
        </authorList>
    </citation>
    <scope>NUCLEOTIDE SEQUENCE</scope>
    <source>
        <strain evidence="2">F60SS</strain>
    </source>
</reference>
<dbReference type="OrthoDB" id="671439at2759"/>
<dbReference type="Gene3D" id="3.30.559.10">
    <property type="entry name" value="Chloramphenicol acetyltransferase-like domain"/>
    <property type="match status" value="1"/>
</dbReference>
<sequence length="178" mass="19851">MAPKIITALSRYSPHTYKARGLSNDQKTKLSIGSDGRSRLVPSLPQVGYFGNVIFHATPIALAGDLVSEPLLHTVERLDSFLRSSIDRMEEISNLTPFLVRGPNTAQYCPNLTIASWMRLPFYEADFGWGRPLLLRPANAREGKGYLYSSPAIDGIFSLAICLEAQHLTSFEKLFYEV</sequence>
<evidence type="ECO:0000313" key="3">
    <source>
        <dbReference type="Proteomes" id="UP001141552"/>
    </source>
</evidence>
<dbReference type="InterPro" id="IPR023213">
    <property type="entry name" value="CAT-like_dom_sf"/>
</dbReference>
<comment type="caution">
    <text evidence="2">The sequence shown here is derived from an EMBL/GenBank/DDBJ whole genome shotgun (WGS) entry which is preliminary data.</text>
</comment>
<dbReference type="PANTHER" id="PTHR31642">
    <property type="entry name" value="TRICHOTHECENE 3-O-ACETYLTRANSFERASE"/>
    <property type="match status" value="1"/>
</dbReference>
<evidence type="ECO:0000256" key="1">
    <source>
        <dbReference type="ARBA" id="ARBA00009861"/>
    </source>
</evidence>